<evidence type="ECO:0000313" key="2">
    <source>
        <dbReference type="EMBL" id="JAW14336.1"/>
    </source>
</evidence>
<dbReference type="AlphaFoldDB" id="A0A224XPB9"/>
<evidence type="ECO:0000256" key="1">
    <source>
        <dbReference type="SAM" id="SignalP"/>
    </source>
</evidence>
<proteinExistence type="predicted"/>
<reference evidence="2" key="1">
    <citation type="journal article" date="2018" name="PLoS Negl. Trop. Dis.">
        <title>An insight into the salivary gland and fat body transcriptome of Panstrongylus lignarius (Hemiptera: Heteroptera), the main vector of Chagas disease in Peru.</title>
        <authorList>
            <person name="Nevoa J.C."/>
            <person name="Mendes M.T."/>
            <person name="da Silva M.V."/>
            <person name="Soares S.C."/>
            <person name="Oliveira C.J.F."/>
            <person name="Ribeiro J.M.C."/>
        </authorList>
    </citation>
    <scope>NUCLEOTIDE SEQUENCE</scope>
</reference>
<accession>A0A224XPB9</accession>
<feature type="signal peptide" evidence="1">
    <location>
        <begin position="1"/>
        <end position="17"/>
    </location>
</feature>
<keyword evidence="1" id="KW-0732">Signal</keyword>
<dbReference type="EMBL" id="GFTR01002090">
    <property type="protein sequence ID" value="JAW14336.1"/>
    <property type="molecule type" value="Transcribed_RNA"/>
</dbReference>
<name>A0A224XPB9_9HEMI</name>
<protein>
    <submittedName>
        <fullName evidence="2">Putative secreted protein</fullName>
    </submittedName>
</protein>
<organism evidence="2">
    <name type="scientific">Panstrongylus lignarius</name>
    <dbReference type="NCBI Taxonomy" id="156445"/>
    <lineage>
        <taxon>Eukaryota</taxon>
        <taxon>Metazoa</taxon>
        <taxon>Ecdysozoa</taxon>
        <taxon>Arthropoda</taxon>
        <taxon>Hexapoda</taxon>
        <taxon>Insecta</taxon>
        <taxon>Pterygota</taxon>
        <taxon>Neoptera</taxon>
        <taxon>Paraneoptera</taxon>
        <taxon>Hemiptera</taxon>
        <taxon>Heteroptera</taxon>
        <taxon>Panheteroptera</taxon>
        <taxon>Cimicomorpha</taxon>
        <taxon>Reduviidae</taxon>
        <taxon>Triatominae</taxon>
        <taxon>Panstrongylus</taxon>
    </lineage>
</organism>
<feature type="chain" id="PRO_5013347650" evidence="1">
    <location>
        <begin position="18"/>
        <end position="124"/>
    </location>
</feature>
<sequence length="124" mass="13697">MLFLLISSLYCLPSASGLSTSFVLNISSLRFFNSSPDTSLQLFGELKFELLLLSSVKFSSELAFLPAITKVPSGPVVILFLTAVGRTKFALLWDSSSKFSKLRVLITIFEDDRFNSGSYEYSSS</sequence>